<dbReference type="AlphaFoldDB" id="A0A4Z2F0L6"/>
<proteinExistence type="predicted"/>
<feature type="compositionally biased region" description="Polar residues" evidence="1">
    <location>
        <begin position="36"/>
        <end position="45"/>
    </location>
</feature>
<sequence length="71" mass="7685">MRKVASRSAMKKTASTRKSTEGEAAPTRRPRDWATSAVQTDSATNSRKRPASGGCSVIQYTMLQYSTGQST</sequence>
<name>A0A4Z2F0L6_9TELE</name>
<reference evidence="2 3" key="1">
    <citation type="submission" date="2019-03" db="EMBL/GenBank/DDBJ databases">
        <title>First draft genome of Liparis tanakae, snailfish: a comprehensive survey of snailfish specific genes.</title>
        <authorList>
            <person name="Kim W."/>
            <person name="Song I."/>
            <person name="Jeong J.-H."/>
            <person name="Kim D."/>
            <person name="Kim S."/>
            <person name="Ryu S."/>
            <person name="Song J.Y."/>
            <person name="Lee S.K."/>
        </authorList>
    </citation>
    <scope>NUCLEOTIDE SEQUENCE [LARGE SCALE GENOMIC DNA]</scope>
    <source>
        <tissue evidence="2">Muscle</tissue>
    </source>
</reference>
<dbReference type="Proteomes" id="UP000314294">
    <property type="component" value="Unassembled WGS sequence"/>
</dbReference>
<accession>A0A4Z2F0L6</accession>
<comment type="caution">
    <text evidence="2">The sequence shown here is derived from an EMBL/GenBank/DDBJ whole genome shotgun (WGS) entry which is preliminary data.</text>
</comment>
<organism evidence="2 3">
    <name type="scientific">Liparis tanakae</name>
    <name type="common">Tanaka's snailfish</name>
    <dbReference type="NCBI Taxonomy" id="230148"/>
    <lineage>
        <taxon>Eukaryota</taxon>
        <taxon>Metazoa</taxon>
        <taxon>Chordata</taxon>
        <taxon>Craniata</taxon>
        <taxon>Vertebrata</taxon>
        <taxon>Euteleostomi</taxon>
        <taxon>Actinopterygii</taxon>
        <taxon>Neopterygii</taxon>
        <taxon>Teleostei</taxon>
        <taxon>Neoteleostei</taxon>
        <taxon>Acanthomorphata</taxon>
        <taxon>Eupercaria</taxon>
        <taxon>Perciformes</taxon>
        <taxon>Cottioidei</taxon>
        <taxon>Cottales</taxon>
        <taxon>Liparidae</taxon>
        <taxon>Liparis</taxon>
    </lineage>
</organism>
<feature type="region of interest" description="Disordered" evidence="1">
    <location>
        <begin position="1"/>
        <end position="54"/>
    </location>
</feature>
<evidence type="ECO:0000313" key="2">
    <source>
        <dbReference type="EMBL" id="TNN34679.1"/>
    </source>
</evidence>
<gene>
    <name evidence="2" type="ORF">EYF80_055155</name>
</gene>
<keyword evidence="3" id="KW-1185">Reference proteome</keyword>
<evidence type="ECO:0000313" key="3">
    <source>
        <dbReference type="Proteomes" id="UP000314294"/>
    </source>
</evidence>
<protein>
    <submittedName>
        <fullName evidence="2">Uncharacterized protein</fullName>
    </submittedName>
</protein>
<evidence type="ECO:0000256" key="1">
    <source>
        <dbReference type="SAM" id="MobiDB-lite"/>
    </source>
</evidence>
<dbReference type="EMBL" id="SRLO01001913">
    <property type="protein sequence ID" value="TNN34679.1"/>
    <property type="molecule type" value="Genomic_DNA"/>
</dbReference>